<feature type="transmembrane region" description="Helical" evidence="2">
    <location>
        <begin position="58"/>
        <end position="78"/>
    </location>
</feature>
<dbReference type="InterPro" id="IPR038765">
    <property type="entry name" value="Papain-like_cys_pep_sf"/>
</dbReference>
<evidence type="ECO:0000313" key="4">
    <source>
        <dbReference type="EMBL" id="RBQ19513.1"/>
    </source>
</evidence>
<dbReference type="Gene3D" id="3.10.620.30">
    <property type="match status" value="1"/>
</dbReference>
<sequence length="696" mass="74229">MTGLGWVGVVRLAVAGVVAGVAGWGFARVFDPGDLLPAVPVAAAGPVLVALLCAGRPLWLALLADLLLWPVGAAVFVYGEAQPAVAARAVTDLANSWHALLTTLLPAPGEPALIILVYTLVWAAALIGAELVTRTRTRAAPGLPAIAVFVAALLLGVDGPGSNLPVAAAVAALVAALSLLADARPPLWAAAGVPALAALAAVAMLLGPLLPVAAEPYNPRADAVPPQPVRFDSVSPLDRVSAWLRRPETDLFTVRSQTPLNWRLAVLDRYDGVRWTSSAKFRPTGGRVPDEERQGRFYTVQQTFTLAGLRDRWLPAAQRPTWVAGAPKVAADPESGTLVATADPRKGLTYQVTSRIARPEAADLDNSAATADPALLDFPKGPQRAAFARLARQATGGAELPYQQAEALEAFMRSAAKYDITAPPGHSLPGLDYFLRQSRRGTSEQFASTYALLARTIGLPSRVVVGFRPGERTDGTFHVRTGDVLAWAEVKFDGVGWLAFDPTPPRSGSKDRHDVVSAVEKDRQRLKEQLGKATENKPRPKTGPGDGDGRATPGGGPAWWLIAVLAAGALAVCYVLLAAALPWWRRRRRRTTGDPGARVAGAWRQACDDLGLSAESALTAQEVTARGGDAHGDDLVSHLTPLAHISNYVRFAPEQVAHEDAEEAWRRSDAVHRLIVRRTPAARRLRRRLHPRSLRR</sequence>
<proteinExistence type="predicted"/>
<feature type="transmembrane region" description="Helical" evidence="2">
    <location>
        <begin position="112"/>
        <end position="132"/>
    </location>
</feature>
<dbReference type="RefSeq" id="WP_113980787.1">
    <property type="nucleotide sequence ID" value="NZ_QMEY01000004.1"/>
</dbReference>
<evidence type="ECO:0000256" key="1">
    <source>
        <dbReference type="SAM" id="MobiDB-lite"/>
    </source>
</evidence>
<comment type="caution">
    <text evidence="4">The sequence shown here is derived from an EMBL/GenBank/DDBJ whole genome shotgun (WGS) entry which is preliminary data.</text>
</comment>
<feature type="transmembrane region" description="Helical" evidence="2">
    <location>
        <begin position="558"/>
        <end position="581"/>
    </location>
</feature>
<feature type="domain" description="Transglutaminase-like" evidence="3">
    <location>
        <begin position="435"/>
        <end position="504"/>
    </location>
</feature>
<dbReference type="Pfam" id="PF01841">
    <property type="entry name" value="Transglut_core"/>
    <property type="match status" value="1"/>
</dbReference>
<keyword evidence="2" id="KW-0472">Membrane</keyword>
<protein>
    <recommendedName>
        <fullName evidence="3">Transglutaminase-like domain-containing protein</fullName>
    </recommendedName>
</protein>
<feature type="transmembrane region" description="Helical" evidence="2">
    <location>
        <begin position="139"/>
        <end position="157"/>
    </location>
</feature>
<evidence type="ECO:0000313" key="5">
    <source>
        <dbReference type="Proteomes" id="UP000253303"/>
    </source>
</evidence>
<dbReference type="SUPFAM" id="SSF54001">
    <property type="entry name" value="Cysteine proteinases"/>
    <property type="match status" value="1"/>
</dbReference>
<keyword evidence="2" id="KW-1133">Transmembrane helix</keyword>
<dbReference type="Proteomes" id="UP000253303">
    <property type="component" value="Unassembled WGS sequence"/>
</dbReference>
<feature type="compositionally biased region" description="Basic and acidic residues" evidence="1">
    <location>
        <begin position="528"/>
        <end position="538"/>
    </location>
</feature>
<dbReference type="OrthoDB" id="9804023at2"/>
<dbReference type="InterPro" id="IPR002931">
    <property type="entry name" value="Transglutaminase-like"/>
</dbReference>
<dbReference type="AlphaFoldDB" id="A0A366M143"/>
<reference evidence="4 5" key="1">
    <citation type="submission" date="2018-06" db="EMBL/GenBank/DDBJ databases">
        <title>Sphaerisporangium craniellae sp. nov., isolated from a marine sponge in the South China Sea.</title>
        <authorList>
            <person name="Li L."/>
        </authorList>
    </citation>
    <scope>NUCLEOTIDE SEQUENCE [LARGE SCALE GENOMIC DNA]</scope>
    <source>
        <strain evidence="4 5">LHW63015</strain>
    </source>
</reference>
<feature type="transmembrane region" description="Helical" evidence="2">
    <location>
        <begin position="187"/>
        <end position="210"/>
    </location>
</feature>
<keyword evidence="2" id="KW-0812">Transmembrane</keyword>
<evidence type="ECO:0000256" key="2">
    <source>
        <dbReference type="SAM" id="Phobius"/>
    </source>
</evidence>
<dbReference type="InterPro" id="IPR052901">
    <property type="entry name" value="Bact_TGase-like"/>
</dbReference>
<dbReference type="PANTHER" id="PTHR42736:SF1">
    <property type="entry name" value="PROTEIN-GLUTAMINE GAMMA-GLUTAMYLTRANSFERASE"/>
    <property type="match status" value="1"/>
</dbReference>
<organism evidence="4 5">
    <name type="scientific">Spongiactinospora rosea</name>
    <dbReference type="NCBI Taxonomy" id="2248750"/>
    <lineage>
        <taxon>Bacteria</taxon>
        <taxon>Bacillati</taxon>
        <taxon>Actinomycetota</taxon>
        <taxon>Actinomycetes</taxon>
        <taxon>Streptosporangiales</taxon>
        <taxon>Streptosporangiaceae</taxon>
        <taxon>Spongiactinospora</taxon>
    </lineage>
</organism>
<dbReference type="Pfam" id="PF11992">
    <property type="entry name" value="TgpA_N"/>
    <property type="match status" value="1"/>
</dbReference>
<keyword evidence="5" id="KW-1185">Reference proteome</keyword>
<dbReference type="SMART" id="SM00460">
    <property type="entry name" value="TGc"/>
    <property type="match status" value="1"/>
</dbReference>
<evidence type="ECO:0000259" key="3">
    <source>
        <dbReference type="SMART" id="SM00460"/>
    </source>
</evidence>
<dbReference type="PANTHER" id="PTHR42736">
    <property type="entry name" value="PROTEIN-GLUTAMINE GAMMA-GLUTAMYLTRANSFERASE"/>
    <property type="match status" value="1"/>
</dbReference>
<dbReference type="EMBL" id="QMEY01000004">
    <property type="protein sequence ID" value="RBQ19513.1"/>
    <property type="molecule type" value="Genomic_DNA"/>
</dbReference>
<feature type="transmembrane region" description="Helical" evidence="2">
    <location>
        <begin position="35"/>
        <end position="53"/>
    </location>
</feature>
<gene>
    <name evidence="4" type="ORF">DP939_12175</name>
</gene>
<dbReference type="InterPro" id="IPR021878">
    <property type="entry name" value="TgpA_N"/>
</dbReference>
<name>A0A366M143_9ACTN</name>
<feature type="transmembrane region" description="Helical" evidence="2">
    <location>
        <begin position="163"/>
        <end position="180"/>
    </location>
</feature>
<feature type="region of interest" description="Disordered" evidence="1">
    <location>
        <begin position="528"/>
        <end position="552"/>
    </location>
</feature>
<accession>A0A366M143</accession>